<dbReference type="SMART" id="SM00560">
    <property type="entry name" value="LamGL"/>
    <property type="match status" value="1"/>
</dbReference>
<dbReference type="GO" id="GO:0004553">
    <property type="term" value="F:hydrolase activity, hydrolyzing O-glycosyl compounds"/>
    <property type="evidence" value="ECO:0007669"/>
    <property type="project" value="UniProtKB-ARBA"/>
</dbReference>
<dbReference type="GO" id="GO:0008081">
    <property type="term" value="F:phosphoric diester hydrolase activity"/>
    <property type="evidence" value="ECO:0007669"/>
    <property type="project" value="InterPro"/>
</dbReference>
<dbReference type="Gene3D" id="2.60.40.3920">
    <property type="match status" value="1"/>
</dbReference>
<evidence type="ECO:0000313" key="8">
    <source>
        <dbReference type="Proteomes" id="UP001168478"/>
    </source>
</evidence>
<protein>
    <submittedName>
        <fullName evidence="6">Glycerophosphodiester phosphodiesterase family protein</fullName>
    </submittedName>
</protein>
<comment type="caution">
    <text evidence="6">The sequence shown here is derived from an EMBL/GenBank/DDBJ whole genome shotgun (WGS) entry which is preliminary data.</text>
</comment>
<evidence type="ECO:0000259" key="4">
    <source>
        <dbReference type="PROSITE" id="PS51704"/>
    </source>
</evidence>
<evidence type="ECO:0000313" key="5">
    <source>
        <dbReference type="EMBL" id="MDN0023608.1"/>
    </source>
</evidence>
<proteinExistence type="predicted"/>
<feature type="chain" id="PRO_5043767844" evidence="3">
    <location>
        <begin position="25"/>
        <end position="666"/>
    </location>
</feature>
<dbReference type="GO" id="GO:0006629">
    <property type="term" value="P:lipid metabolic process"/>
    <property type="evidence" value="ECO:0007669"/>
    <property type="project" value="InterPro"/>
</dbReference>
<organism evidence="6 8">
    <name type="scientific">Leyella lascolaii</name>
    <dbReference type="NCBI Taxonomy" id="1776379"/>
    <lineage>
        <taxon>Bacteria</taxon>
        <taxon>Pseudomonadati</taxon>
        <taxon>Bacteroidota</taxon>
        <taxon>Bacteroidia</taxon>
        <taxon>Bacteroidales</taxon>
        <taxon>Prevotellaceae</taxon>
        <taxon>Leyella</taxon>
    </lineage>
</organism>
<dbReference type="PANTHER" id="PTHR46211:SF1">
    <property type="entry name" value="GLYCEROPHOSPHODIESTER PHOSPHODIESTERASE, CYTOPLASMIC"/>
    <property type="match status" value="1"/>
</dbReference>
<dbReference type="InterPro" id="IPR030395">
    <property type="entry name" value="GP_PDE_dom"/>
</dbReference>
<dbReference type="PROSITE" id="PS50007">
    <property type="entry name" value="PIPLC_X_DOMAIN"/>
    <property type="match status" value="1"/>
</dbReference>
<dbReference type="RefSeq" id="WP_289826118.1">
    <property type="nucleotide sequence ID" value="NZ_JAUEIE010000015.1"/>
</dbReference>
<keyword evidence="7" id="KW-1185">Reference proteome</keyword>
<dbReference type="PANTHER" id="PTHR46211">
    <property type="entry name" value="GLYCEROPHOSPHORYL DIESTER PHOSPHODIESTERASE"/>
    <property type="match status" value="1"/>
</dbReference>
<sequence>MKTTQSIKAVIMTVMASVAMSAAAQTDKQESIILYSYGQVVFSDLSENIDSVALENSRKQVSLYDKQKNKVFSIGANLLDSIKFHSAPKADMFDVEFRNDGSAADISPMKNAIQAGSQAPETYYDAALGRFVGRFSNAWGGGNSYCYYRMDYGDNQPFMDGLADGHTLEALVKPEYEGEIKDVECKFFASHEAGGTGLMVCKKDRGLNGGNELTFLPNVSENGRSSWQWGVSGVTPESGKWYHVVGVYDKANGKIHVYVNGILRNSVSVRGSYVFQKPQYRWFCIGADAGPTGQIGWRGEVALARIYNAPLTASDVSALWNNVKDKVSKERHDLVSGVSYLNAFPVKGSAQLSISGKGFEQGDKVRISNVSNDGGIDETLTTTITSDGISVRLPEGMTDGRYRLMLIRGEEMQDLGTITVNAVQTMPHPAHTVAHRGYWNTEGAAQNSRTALRKAIEAGMYGVETDIWLNADGELFINHDPAFNGVTIKNATSYQCENLTLGNGEKMPRLSDFFNIMKEKGGKTILVIEIKDHGSDALNKAAASAAVKAVRESGLRDRCEYISFSSVACEQVVKDDPEAKVAYLSGDKSPAELHEKGYTGIDYHQNVITSHPEWVEEAHRLGMTVNAWTVNGTEDMMKLCSMGVDLITTDNPVAASLLEKYLEDNK</sequence>
<feature type="signal peptide" evidence="3">
    <location>
        <begin position="1"/>
        <end position="24"/>
    </location>
</feature>
<feature type="domain" description="GP-PDE" evidence="4">
    <location>
        <begin position="430"/>
        <end position="659"/>
    </location>
</feature>
<keyword evidence="2" id="KW-1015">Disulfide bond</keyword>
<keyword evidence="1 3" id="KW-0732">Signal</keyword>
<dbReference type="Gene3D" id="3.20.20.190">
    <property type="entry name" value="Phosphatidylinositol (PI) phosphodiesterase"/>
    <property type="match status" value="1"/>
</dbReference>
<dbReference type="InterPro" id="IPR006558">
    <property type="entry name" value="LamG-like"/>
</dbReference>
<dbReference type="SUPFAM" id="SSF49899">
    <property type="entry name" value="Concanavalin A-like lectins/glucanases"/>
    <property type="match status" value="1"/>
</dbReference>
<dbReference type="EMBL" id="JAUEIE010000015">
    <property type="protein sequence ID" value="MDN0023608.1"/>
    <property type="molecule type" value="Genomic_DNA"/>
</dbReference>
<dbReference type="Gene3D" id="2.60.120.200">
    <property type="match status" value="1"/>
</dbReference>
<dbReference type="Pfam" id="PF13385">
    <property type="entry name" value="Laminin_G_3"/>
    <property type="match status" value="1"/>
</dbReference>
<evidence type="ECO:0000313" key="6">
    <source>
        <dbReference type="EMBL" id="MDN0025765.1"/>
    </source>
</evidence>
<dbReference type="AlphaFoldDB" id="A0AAW7JS00"/>
<dbReference type="SUPFAM" id="SSF51695">
    <property type="entry name" value="PLC-like phosphodiesterases"/>
    <property type="match status" value="1"/>
</dbReference>
<evidence type="ECO:0000313" key="7">
    <source>
        <dbReference type="Proteomes" id="UP001167831"/>
    </source>
</evidence>
<evidence type="ECO:0000256" key="2">
    <source>
        <dbReference type="ARBA" id="ARBA00023157"/>
    </source>
</evidence>
<dbReference type="Proteomes" id="UP001168478">
    <property type="component" value="Unassembled WGS sequence"/>
</dbReference>
<name>A0AAW7JS00_9BACT</name>
<gene>
    <name evidence="5" type="ORF">QVN81_11370</name>
    <name evidence="6" type="ORF">QVN84_09585</name>
</gene>
<dbReference type="Pfam" id="PF03009">
    <property type="entry name" value="GDPD"/>
    <property type="match status" value="1"/>
</dbReference>
<evidence type="ECO:0000256" key="1">
    <source>
        <dbReference type="ARBA" id="ARBA00022729"/>
    </source>
</evidence>
<reference evidence="6" key="2">
    <citation type="submission" date="2023-08" db="EMBL/GenBank/DDBJ databases">
        <title>Identification and characterization of horizontal gene transfer across gut microbiota members of farm animals based on homology search.</title>
        <authorList>
            <person name="Schwarzerova J."/>
            <person name="Nykrynova M."/>
            <person name="Jureckova K."/>
            <person name="Cejkova D."/>
            <person name="Rychlik I."/>
        </authorList>
    </citation>
    <scope>NUCLEOTIDE SEQUENCE</scope>
    <source>
        <strain evidence="6">ET15</strain>
        <strain evidence="5">ET37</strain>
    </source>
</reference>
<dbReference type="PROSITE" id="PS51704">
    <property type="entry name" value="GP_PDE"/>
    <property type="match status" value="1"/>
</dbReference>
<evidence type="ECO:0000256" key="3">
    <source>
        <dbReference type="SAM" id="SignalP"/>
    </source>
</evidence>
<dbReference type="EMBL" id="JAUEIF010000008">
    <property type="protein sequence ID" value="MDN0025765.1"/>
    <property type="molecule type" value="Genomic_DNA"/>
</dbReference>
<dbReference type="InterPro" id="IPR017946">
    <property type="entry name" value="PLC-like_Pdiesterase_TIM-brl"/>
</dbReference>
<dbReference type="InterPro" id="IPR013320">
    <property type="entry name" value="ConA-like_dom_sf"/>
</dbReference>
<accession>A0AAW7JS00</accession>
<dbReference type="Proteomes" id="UP001167831">
    <property type="component" value="Unassembled WGS sequence"/>
</dbReference>
<dbReference type="GO" id="GO:0005975">
    <property type="term" value="P:carbohydrate metabolic process"/>
    <property type="evidence" value="ECO:0007669"/>
    <property type="project" value="UniProtKB-ARBA"/>
</dbReference>
<reference evidence="6" key="1">
    <citation type="submission" date="2023-06" db="EMBL/GenBank/DDBJ databases">
        <authorList>
            <person name="Zeman M."/>
            <person name="Kubasova T."/>
            <person name="Jahodarova E."/>
            <person name="Nykrynova M."/>
            <person name="Rychlik I."/>
        </authorList>
    </citation>
    <scope>NUCLEOTIDE SEQUENCE</scope>
    <source>
        <strain evidence="6">ET15</strain>
        <strain evidence="5">ET37</strain>
    </source>
</reference>